<dbReference type="GeneID" id="25367339"/>
<dbReference type="EMBL" id="KL584771">
    <property type="protein sequence ID" value="KEQ92386.1"/>
    <property type="molecule type" value="Genomic_DNA"/>
</dbReference>
<protein>
    <recommendedName>
        <fullName evidence="5">CENP-V/GFA domain-containing protein</fullName>
    </recommendedName>
</protein>
<dbReference type="PANTHER" id="PTHR33337:SF30">
    <property type="entry name" value="DUF636 DOMAIN PROTEIN (AFU_ORTHOLOGUE AFUA_1G03180)"/>
    <property type="match status" value="1"/>
</dbReference>
<keyword evidence="7" id="KW-1185">Reference proteome</keyword>
<dbReference type="RefSeq" id="XP_013340832.1">
    <property type="nucleotide sequence ID" value="XM_013485378.1"/>
</dbReference>
<dbReference type="Proteomes" id="UP000030641">
    <property type="component" value="Unassembled WGS sequence"/>
</dbReference>
<accession>A0A074YZR0</accession>
<dbReference type="AlphaFoldDB" id="A0A074YZR0"/>
<dbReference type="OrthoDB" id="406544at2759"/>
<dbReference type="GO" id="GO:0016846">
    <property type="term" value="F:carbon-sulfur lyase activity"/>
    <property type="evidence" value="ECO:0007669"/>
    <property type="project" value="InterPro"/>
</dbReference>
<name>A0A074YZR0_AURSE</name>
<feature type="domain" description="CENP-V/GFA" evidence="5">
    <location>
        <begin position="2"/>
        <end position="122"/>
    </location>
</feature>
<evidence type="ECO:0000256" key="1">
    <source>
        <dbReference type="ARBA" id="ARBA00005495"/>
    </source>
</evidence>
<organism evidence="6 7">
    <name type="scientific">Aureobasidium subglaciale (strain EXF-2481)</name>
    <name type="common">Aureobasidium pullulans var. subglaciale</name>
    <dbReference type="NCBI Taxonomy" id="1043005"/>
    <lineage>
        <taxon>Eukaryota</taxon>
        <taxon>Fungi</taxon>
        <taxon>Dikarya</taxon>
        <taxon>Ascomycota</taxon>
        <taxon>Pezizomycotina</taxon>
        <taxon>Dothideomycetes</taxon>
        <taxon>Dothideomycetidae</taxon>
        <taxon>Dothideales</taxon>
        <taxon>Saccotheciaceae</taxon>
        <taxon>Aureobasidium</taxon>
    </lineage>
</organism>
<keyword evidence="2" id="KW-0479">Metal-binding</keyword>
<dbReference type="InterPro" id="IPR006913">
    <property type="entry name" value="CENP-V/GFA"/>
</dbReference>
<dbReference type="SUPFAM" id="SSF51316">
    <property type="entry name" value="Mss4-like"/>
    <property type="match status" value="1"/>
</dbReference>
<evidence type="ECO:0000313" key="6">
    <source>
        <dbReference type="EMBL" id="KEQ92386.1"/>
    </source>
</evidence>
<evidence type="ECO:0000259" key="5">
    <source>
        <dbReference type="PROSITE" id="PS51891"/>
    </source>
</evidence>
<evidence type="ECO:0000313" key="7">
    <source>
        <dbReference type="Proteomes" id="UP000030641"/>
    </source>
</evidence>
<dbReference type="InParanoid" id="A0A074YZR0"/>
<dbReference type="GO" id="GO:0046872">
    <property type="term" value="F:metal ion binding"/>
    <property type="evidence" value="ECO:0007669"/>
    <property type="project" value="UniProtKB-KW"/>
</dbReference>
<dbReference type="Pfam" id="PF04828">
    <property type="entry name" value="GFA"/>
    <property type="match status" value="1"/>
</dbReference>
<evidence type="ECO:0000256" key="4">
    <source>
        <dbReference type="ARBA" id="ARBA00023239"/>
    </source>
</evidence>
<sequence length="135" mass="14477">MGKGSCYCGKVSFTYEGEPLNKAICHCTDCQKISGSAYTTNIIVPVEGFNISGTPKKYSAKAATGREVTTVFCGDCGSPLWREGEMSKDTLVVRAGSLDDKGALTAAKPLAEVYTNDRAGWLGEQEGTKQFPEMF</sequence>
<dbReference type="Gene3D" id="3.90.1590.10">
    <property type="entry name" value="glutathione-dependent formaldehyde- activating enzyme (gfa)"/>
    <property type="match status" value="1"/>
</dbReference>
<comment type="similarity">
    <text evidence="1">Belongs to the Gfa family.</text>
</comment>
<keyword evidence="4" id="KW-0456">Lyase</keyword>
<gene>
    <name evidence="6" type="ORF">AUEXF2481DRAFT_43171</name>
</gene>
<proteinExistence type="inferred from homology"/>
<dbReference type="InterPro" id="IPR011057">
    <property type="entry name" value="Mss4-like_sf"/>
</dbReference>
<dbReference type="PANTHER" id="PTHR33337">
    <property type="entry name" value="GFA DOMAIN-CONTAINING PROTEIN"/>
    <property type="match status" value="1"/>
</dbReference>
<evidence type="ECO:0000256" key="2">
    <source>
        <dbReference type="ARBA" id="ARBA00022723"/>
    </source>
</evidence>
<dbReference type="PROSITE" id="PS51891">
    <property type="entry name" value="CENP_V_GFA"/>
    <property type="match status" value="1"/>
</dbReference>
<keyword evidence="3" id="KW-0862">Zinc</keyword>
<dbReference type="STRING" id="1043005.A0A074YZR0"/>
<evidence type="ECO:0000256" key="3">
    <source>
        <dbReference type="ARBA" id="ARBA00022833"/>
    </source>
</evidence>
<dbReference type="OMA" id="KYTEMHE"/>
<reference evidence="6 7" key="1">
    <citation type="journal article" date="2014" name="BMC Genomics">
        <title>Genome sequencing of four Aureobasidium pullulans varieties: biotechnological potential, stress tolerance, and description of new species.</title>
        <authorList>
            <person name="Gostin Ar C."/>
            <person name="Ohm R.A."/>
            <person name="Kogej T."/>
            <person name="Sonjak S."/>
            <person name="Turk M."/>
            <person name="Zajc J."/>
            <person name="Zalar P."/>
            <person name="Grube M."/>
            <person name="Sun H."/>
            <person name="Han J."/>
            <person name="Sharma A."/>
            <person name="Chiniquy J."/>
            <person name="Ngan C.Y."/>
            <person name="Lipzen A."/>
            <person name="Barry K."/>
            <person name="Grigoriev I.V."/>
            <person name="Gunde-Cimerman N."/>
        </authorList>
    </citation>
    <scope>NUCLEOTIDE SEQUENCE [LARGE SCALE GENOMIC DNA]</scope>
    <source>
        <strain evidence="6 7">EXF-2481</strain>
    </source>
</reference>
<dbReference type="HOGENOM" id="CLU_055491_3_6_1"/>